<reference evidence="1 2" key="1">
    <citation type="journal article" date="2016" name="Nat. Commun.">
        <title>Thousands of microbial genomes shed light on interconnected biogeochemical processes in an aquifer system.</title>
        <authorList>
            <person name="Anantharaman K."/>
            <person name="Brown C.T."/>
            <person name="Hug L.A."/>
            <person name="Sharon I."/>
            <person name="Castelle C.J."/>
            <person name="Probst A.J."/>
            <person name="Thomas B.C."/>
            <person name="Singh A."/>
            <person name="Wilkins M.J."/>
            <person name="Karaoz U."/>
            <person name="Brodie E.L."/>
            <person name="Williams K.H."/>
            <person name="Hubbard S.S."/>
            <person name="Banfield J.F."/>
        </authorList>
    </citation>
    <scope>NUCLEOTIDE SEQUENCE [LARGE SCALE GENOMIC DNA]</scope>
</reference>
<evidence type="ECO:0000313" key="1">
    <source>
        <dbReference type="EMBL" id="OGF27707.1"/>
    </source>
</evidence>
<proteinExistence type="predicted"/>
<comment type="caution">
    <text evidence="1">The sequence shown here is derived from an EMBL/GenBank/DDBJ whole genome shotgun (WGS) entry which is preliminary data.</text>
</comment>
<dbReference type="AlphaFoldDB" id="A0A1F5SLX9"/>
<gene>
    <name evidence="1" type="ORF">A2227_03980</name>
</gene>
<accession>A0A1F5SLX9</accession>
<dbReference type="Proteomes" id="UP000178367">
    <property type="component" value="Unassembled WGS sequence"/>
</dbReference>
<dbReference type="STRING" id="1797994.A2227_03980"/>
<organism evidence="1 2">
    <name type="scientific">Candidatus Falkowbacteria bacterium RIFOXYA2_FULL_47_19</name>
    <dbReference type="NCBI Taxonomy" id="1797994"/>
    <lineage>
        <taxon>Bacteria</taxon>
        <taxon>Candidatus Falkowiibacteriota</taxon>
    </lineage>
</organism>
<protein>
    <submittedName>
        <fullName evidence="1">Uncharacterized protein</fullName>
    </submittedName>
</protein>
<sequence length="770" mass="86512">MNLEKNLKAHEVVHPEPREILAEEAGTMRKLGKKAKKIAKVLTFFTLASLGCALPKQKEDGFEPGKARPAAEEIEAAASTRPFGEEIDKARERTMSDEERSVLKIAEEAPWEFLGRIDEFASLDIDLVPYIEKAGLKAPESLFNAAPNLVLLKIPGLDLAALITKAALKDPGGFYINLGYLRDIPDLDLSKITKEEAAASVKNPWVFLNTVQYIPKDIPDVDLTSEAISVCDGIPYRFIGSANKLKNVMRPSEWQEQLEKSFETYPEAIKSYGETLKSIKDPKLESTRVLQTINDWTAALLLNDMVRHGLSEEGAVKIANNENELFKALVKIKSEPGHIGGLTVEEHLRDLSLKTVKQINDLHEESNTVRFKPANGLKSRELYGLMAYGEEEIFTSTFNGLFDRMMVKMRNEKINGQELLRMVDNNKFRTFIKECAGYNRLNEFLGTMDKENAHALLSDVVKNLDAAKDGLSQATTVADIFGVITDKEALAVLQEQVKQEYERVNGQSPADANGKIIYGILAGMSGDRALVHKDWFNKMSAEFPLGNFKEIKSADLFNDDDLNVQQYLFYNDKDGKDSFRSFMSQYQNDRKWQIEKKDHYAVIRSAGNGKRIEIYASYPEFEGEAPEEIAEALKEKNLQTNIMAHRGHSYHARKTIERISPTTKIVSLGSCGGYNNVFLVLEGSPGAHIISTKGTGTMYVNDPLFKMLNEEILSGKDISWPEFWASAEKKLGKNPNFRDYVAPHKNLGVMFLKTYNKELERAKDLLVAEK</sequence>
<dbReference type="EMBL" id="MFGB01000006">
    <property type="protein sequence ID" value="OGF27707.1"/>
    <property type="molecule type" value="Genomic_DNA"/>
</dbReference>
<name>A0A1F5SLX9_9BACT</name>
<evidence type="ECO:0000313" key="2">
    <source>
        <dbReference type="Proteomes" id="UP000178367"/>
    </source>
</evidence>